<evidence type="ECO:0000256" key="1">
    <source>
        <dbReference type="SAM" id="Coils"/>
    </source>
</evidence>
<dbReference type="EMBL" id="VJON01000043">
    <property type="protein sequence ID" value="TSE31754.1"/>
    <property type="molecule type" value="Genomic_DNA"/>
</dbReference>
<feature type="transmembrane region" description="Helical" evidence="2">
    <location>
        <begin position="32"/>
        <end position="50"/>
    </location>
</feature>
<keyword evidence="2" id="KW-0812">Transmembrane</keyword>
<evidence type="ECO:0000256" key="2">
    <source>
        <dbReference type="SAM" id="Phobius"/>
    </source>
</evidence>
<keyword evidence="1" id="KW-0175">Coiled coil</keyword>
<comment type="caution">
    <text evidence="4">The sequence shown here is derived from an EMBL/GenBank/DDBJ whole genome shotgun (WGS) entry which is preliminary data.</text>
</comment>
<dbReference type="PANTHER" id="PTHR33371">
    <property type="entry name" value="INTERMEMBRANE PHOSPHOLIPID TRANSPORT SYSTEM BINDING PROTEIN MLAD-RELATED"/>
    <property type="match status" value="1"/>
</dbReference>
<keyword evidence="2" id="KW-0472">Membrane</keyword>
<evidence type="ECO:0000259" key="3">
    <source>
        <dbReference type="Pfam" id="PF02470"/>
    </source>
</evidence>
<evidence type="ECO:0000313" key="5">
    <source>
        <dbReference type="Proteomes" id="UP000318294"/>
    </source>
</evidence>
<dbReference type="PANTHER" id="PTHR33371:SF4">
    <property type="entry name" value="INTERMEMBRANE PHOSPHOLIPID TRANSPORT SYSTEM BINDING PROTEIN MLAD"/>
    <property type="match status" value="1"/>
</dbReference>
<dbReference type="InterPro" id="IPR003399">
    <property type="entry name" value="Mce/MlaD"/>
</dbReference>
<proteinExistence type="predicted"/>
<feature type="coiled-coil region" evidence="1">
    <location>
        <begin position="228"/>
        <end position="314"/>
    </location>
</feature>
<dbReference type="InterPro" id="IPR052336">
    <property type="entry name" value="MlaD_Phospholipid_Transporter"/>
</dbReference>
<dbReference type="Pfam" id="PF02470">
    <property type="entry name" value="MlaD"/>
    <property type="match status" value="1"/>
</dbReference>
<keyword evidence="2" id="KW-1133">Transmembrane helix</keyword>
<reference evidence="4 5" key="1">
    <citation type="submission" date="2019-07" db="EMBL/GenBank/DDBJ databases">
        <title>Tepidimonas charontis SPSP-6 draft genome.</title>
        <authorList>
            <person name="Da Costa M.S."/>
            <person name="Froufe H.J.C."/>
            <person name="Egas C."/>
            <person name="Albuquerque L."/>
        </authorList>
    </citation>
    <scope>NUCLEOTIDE SEQUENCE [LARGE SCALE GENOMIC DNA]</scope>
    <source>
        <strain evidence="4 5">SPSP-6</strain>
    </source>
</reference>
<organism evidence="4 5">
    <name type="scientific">Tepidimonas charontis</name>
    <dbReference type="NCBI Taxonomy" id="2267262"/>
    <lineage>
        <taxon>Bacteria</taxon>
        <taxon>Pseudomonadati</taxon>
        <taxon>Pseudomonadota</taxon>
        <taxon>Betaproteobacteria</taxon>
        <taxon>Burkholderiales</taxon>
        <taxon>Tepidimonas</taxon>
    </lineage>
</organism>
<dbReference type="Proteomes" id="UP000318294">
    <property type="component" value="Unassembled WGS sequence"/>
</dbReference>
<evidence type="ECO:0000313" key="4">
    <source>
        <dbReference type="EMBL" id="TSE31754.1"/>
    </source>
</evidence>
<dbReference type="AlphaFoldDB" id="A0A554X7D5"/>
<dbReference type="RefSeq" id="WP_144329099.1">
    <property type="nucleotide sequence ID" value="NZ_VJON01000043.1"/>
</dbReference>
<dbReference type="OrthoDB" id="8770832at2"/>
<sequence>MPEPVHAASEPAAESSAVAPPVATAIERRARWLLALLGLLLVASAGYLLYARGVFEPTQTLVLIADDAEGVSVGMDLTFSGFPIGRVRRIELGGDGYARIVVDVARRDAHWLREGSVFTMERGLVGGTRLRAFTGVLEGPLLPDGAERTVLRGDALADLPRIVNTARELLEQLKALTSDSAPLAQALGELRQLLASANGPQGALGALLGSGGDRARVTQTLQATRALLADLQAVTRQTQRLLQRTEERVLGSGGVADDVQATLQEVRQRLIEARATLQRVDALLGEAHGIAVQVRGASQDLDALRAEVEATLRRVDGLIGDVQRRWPFARDTEVRLP</sequence>
<keyword evidence="5" id="KW-1185">Reference proteome</keyword>
<protein>
    <submittedName>
        <fullName evidence="4">Virulence factor Mce family protein</fullName>
    </submittedName>
</protein>
<accession>A0A554X7D5</accession>
<gene>
    <name evidence="4" type="ORF">Tchar_02234</name>
</gene>
<name>A0A554X7D5_9BURK</name>
<feature type="domain" description="Mce/MlaD" evidence="3">
    <location>
        <begin position="58"/>
        <end position="121"/>
    </location>
</feature>